<evidence type="ECO:0000313" key="2">
    <source>
        <dbReference type="EMBL" id="RVW77703.1"/>
    </source>
</evidence>
<dbReference type="SUPFAM" id="SSF53098">
    <property type="entry name" value="Ribonuclease H-like"/>
    <property type="match status" value="1"/>
</dbReference>
<dbReference type="PROSITE" id="PS50994">
    <property type="entry name" value="INTEGRASE"/>
    <property type="match status" value="1"/>
</dbReference>
<dbReference type="InterPro" id="IPR036397">
    <property type="entry name" value="RNaseH_sf"/>
</dbReference>
<organism evidence="2 3">
    <name type="scientific">Vitis vinifera</name>
    <name type="common">Grape</name>
    <dbReference type="NCBI Taxonomy" id="29760"/>
    <lineage>
        <taxon>Eukaryota</taxon>
        <taxon>Viridiplantae</taxon>
        <taxon>Streptophyta</taxon>
        <taxon>Embryophyta</taxon>
        <taxon>Tracheophyta</taxon>
        <taxon>Spermatophyta</taxon>
        <taxon>Magnoliopsida</taxon>
        <taxon>eudicotyledons</taxon>
        <taxon>Gunneridae</taxon>
        <taxon>Pentapetalae</taxon>
        <taxon>rosids</taxon>
        <taxon>Vitales</taxon>
        <taxon>Vitaceae</taxon>
        <taxon>Viteae</taxon>
        <taxon>Vitis</taxon>
    </lineage>
</organism>
<dbReference type="GO" id="GO:0003676">
    <property type="term" value="F:nucleic acid binding"/>
    <property type="evidence" value="ECO:0007669"/>
    <property type="project" value="InterPro"/>
</dbReference>
<feature type="domain" description="Integrase catalytic" evidence="1">
    <location>
        <begin position="1"/>
        <end position="48"/>
    </location>
</feature>
<evidence type="ECO:0000313" key="3">
    <source>
        <dbReference type="Proteomes" id="UP000288805"/>
    </source>
</evidence>
<evidence type="ECO:0000259" key="1">
    <source>
        <dbReference type="PROSITE" id="PS50994"/>
    </source>
</evidence>
<dbReference type="AlphaFoldDB" id="A0A438GZV5"/>
<accession>A0A438GZV5</accession>
<dbReference type="PANTHER" id="PTHR46148:SF52">
    <property type="entry name" value="OS04G0603800 PROTEIN"/>
    <property type="match status" value="1"/>
</dbReference>
<dbReference type="EMBL" id="QGNW01000309">
    <property type="protein sequence ID" value="RVW77703.1"/>
    <property type="molecule type" value="Genomic_DNA"/>
</dbReference>
<proteinExistence type="predicted"/>
<dbReference type="Pfam" id="PF24626">
    <property type="entry name" value="SH3_Tf2-1"/>
    <property type="match status" value="1"/>
</dbReference>
<gene>
    <name evidence="2" type="ORF">CK203_053388</name>
</gene>
<dbReference type="PANTHER" id="PTHR46148">
    <property type="entry name" value="CHROMO DOMAIN-CONTAINING PROTEIN"/>
    <property type="match status" value="1"/>
</dbReference>
<dbReference type="InterPro" id="IPR001584">
    <property type="entry name" value="Integrase_cat-core"/>
</dbReference>
<sequence length="141" mass="16363">MPQSIISDRDPIFISKFWQEFFKMSGSQLKMSYAYHPQTDGQFEVLNRRAHPKLENKFYGPYPIKKKVGVVAYKFKLPKGERLHSIFHVSLLKKKVGDQTMTNPELPPIVDDGTIVVELEDILDTCWVKRGAKFFEESLVK</sequence>
<reference evidence="2 3" key="1">
    <citation type="journal article" date="2018" name="PLoS Genet.">
        <title>Population sequencing reveals clonal diversity and ancestral inbreeding in the grapevine cultivar Chardonnay.</title>
        <authorList>
            <person name="Roach M.J."/>
            <person name="Johnson D.L."/>
            <person name="Bohlmann J."/>
            <person name="van Vuuren H.J."/>
            <person name="Jones S.J."/>
            <person name="Pretorius I.S."/>
            <person name="Schmidt S.A."/>
            <person name="Borneman A.R."/>
        </authorList>
    </citation>
    <scope>NUCLEOTIDE SEQUENCE [LARGE SCALE GENOMIC DNA]</scope>
    <source>
        <strain evidence="3">cv. Chardonnay</strain>
        <tissue evidence="2">Leaf</tissue>
    </source>
</reference>
<dbReference type="GO" id="GO:0015074">
    <property type="term" value="P:DNA integration"/>
    <property type="evidence" value="ECO:0007669"/>
    <property type="project" value="InterPro"/>
</dbReference>
<name>A0A438GZV5_VITVI</name>
<dbReference type="InterPro" id="IPR012337">
    <property type="entry name" value="RNaseH-like_sf"/>
</dbReference>
<comment type="caution">
    <text evidence="2">The sequence shown here is derived from an EMBL/GenBank/DDBJ whole genome shotgun (WGS) entry which is preliminary data.</text>
</comment>
<dbReference type="Proteomes" id="UP000288805">
    <property type="component" value="Unassembled WGS sequence"/>
</dbReference>
<dbReference type="InterPro" id="IPR056924">
    <property type="entry name" value="SH3_Tf2-1"/>
</dbReference>
<protein>
    <recommendedName>
        <fullName evidence="1">Integrase catalytic domain-containing protein</fullName>
    </recommendedName>
</protein>
<dbReference type="Gene3D" id="3.30.420.10">
    <property type="entry name" value="Ribonuclease H-like superfamily/Ribonuclease H"/>
    <property type="match status" value="1"/>
</dbReference>